<gene>
    <name evidence="1" type="ORF">DM868_14870</name>
</gene>
<dbReference type="Proteomes" id="UP000308037">
    <property type="component" value="Unassembled WGS sequence"/>
</dbReference>
<dbReference type="RefSeq" id="WP_137277626.1">
    <property type="nucleotide sequence ID" value="NZ_QKNX01000011.1"/>
</dbReference>
<organism evidence="1 2">
    <name type="scientific">Natronomonas salsuginis</name>
    <dbReference type="NCBI Taxonomy" id="2217661"/>
    <lineage>
        <taxon>Archaea</taxon>
        <taxon>Methanobacteriati</taxon>
        <taxon>Methanobacteriota</taxon>
        <taxon>Stenosarchaea group</taxon>
        <taxon>Halobacteria</taxon>
        <taxon>Halobacteriales</taxon>
        <taxon>Natronomonadaceae</taxon>
        <taxon>Natronomonas</taxon>
    </lineage>
</organism>
<evidence type="ECO:0000313" key="2">
    <source>
        <dbReference type="Proteomes" id="UP000308037"/>
    </source>
</evidence>
<evidence type="ECO:0000313" key="1">
    <source>
        <dbReference type="EMBL" id="TKR24340.1"/>
    </source>
</evidence>
<sequence length="71" mass="7832">MSTDTPTQYESIEHNRTRVPVAGGVLVYEAREVGRELIGFEDVTSWDGIRSALQARGIGVGGIHHKPELDR</sequence>
<protein>
    <submittedName>
        <fullName evidence="1">Uncharacterized protein</fullName>
    </submittedName>
</protein>
<proteinExistence type="predicted"/>
<comment type="caution">
    <text evidence="1">The sequence shown here is derived from an EMBL/GenBank/DDBJ whole genome shotgun (WGS) entry which is preliminary data.</text>
</comment>
<reference evidence="1 2" key="1">
    <citation type="submission" date="2019-04" db="EMBL/GenBank/DDBJ databases">
        <title>Natronomonas sp. F20-122 a newhaloarchaeon isolated from a saline saltern of Isla Bacuta, Huelva, Spain.</title>
        <authorList>
            <person name="Duran-Viseras A."/>
            <person name="Sanchez-Porro C."/>
            <person name="Ventosa A."/>
        </authorList>
    </citation>
    <scope>NUCLEOTIDE SEQUENCE [LARGE SCALE GENOMIC DNA]</scope>
    <source>
        <strain evidence="1 2">F20-122</strain>
    </source>
</reference>
<dbReference type="AlphaFoldDB" id="A0A4U5J5T9"/>
<accession>A0A4U5J5T9</accession>
<name>A0A4U5J5T9_9EURY</name>
<dbReference type="OrthoDB" id="202564at2157"/>
<keyword evidence="2" id="KW-1185">Reference proteome</keyword>
<dbReference type="EMBL" id="QKNX01000011">
    <property type="protein sequence ID" value="TKR24340.1"/>
    <property type="molecule type" value="Genomic_DNA"/>
</dbReference>